<proteinExistence type="inferred from homology"/>
<dbReference type="InterPro" id="IPR051463">
    <property type="entry name" value="Peptidase_U62_metallo"/>
</dbReference>
<reference evidence="7 8" key="1">
    <citation type="submission" date="2011-11" db="EMBL/GenBank/DDBJ databases">
        <title>Improved High-Quality Draft sequence of Beggiatoa alba B18lD.</title>
        <authorList>
            <consortium name="US DOE Joint Genome Institute"/>
            <person name="Lucas S."/>
            <person name="Han J."/>
            <person name="Lapidus A."/>
            <person name="Cheng J.-F."/>
            <person name="Goodwin L."/>
            <person name="Pitluck S."/>
            <person name="Peters L."/>
            <person name="Mikhailova N."/>
            <person name="Held B."/>
            <person name="Detter J.C."/>
            <person name="Han C."/>
            <person name="Tapia R."/>
            <person name="Land M."/>
            <person name="Hauser L."/>
            <person name="Kyrpides N."/>
            <person name="Ivanova N."/>
            <person name="Pagani I."/>
            <person name="Samuel K."/>
            <person name="Teske A."/>
            <person name="Mueller J."/>
            <person name="Woyke T."/>
        </authorList>
    </citation>
    <scope>NUCLEOTIDE SEQUENCE [LARGE SCALE GENOMIC DNA]</scope>
    <source>
        <strain evidence="7 8">B18LD</strain>
    </source>
</reference>
<keyword evidence="3" id="KW-0378">Hydrolase</keyword>
<evidence type="ECO:0000313" key="8">
    <source>
        <dbReference type="Proteomes" id="UP000005744"/>
    </source>
</evidence>
<dbReference type="OrthoDB" id="9803213at2"/>
<dbReference type="InterPro" id="IPR002510">
    <property type="entry name" value="Metalloprtase-TldD/E_N"/>
</dbReference>
<evidence type="ECO:0000259" key="5">
    <source>
        <dbReference type="Pfam" id="PF01523"/>
    </source>
</evidence>
<dbReference type="InterPro" id="IPR036059">
    <property type="entry name" value="TldD/PmbA_sf"/>
</dbReference>
<dbReference type="SUPFAM" id="SSF111283">
    <property type="entry name" value="Putative modulator of DNA gyrase, PmbA/TldD"/>
    <property type="match status" value="1"/>
</dbReference>
<gene>
    <name evidence="7" type="ORF">BegalDRAFT_1621</name>
</gene>
<dbReference type="PANTHER" id="PTHR30624">
    <property type="entry name" value="UNCHARACTERIZED PROTEIN TLDD AND PMBA"/>
    <property type="match status" value="1"/>
</dbReference>
<dbReference type="Gene3D" id="3.30.2290.10">
    <property type="entry name" value="PmbA/TldD superfamily"/>
    <property type="match status" value="1"/>
</dbReference>
<evidence type="ECO:0000256" key="2">
    <source>
        <dbReference type="ARBA" id="ARBA00022670"/>
    </source>
</evidence>
<dbReference type="AlphaFoldDB" id="I3CFV7"/>
<dbReference type="Pfam" id="PF01523">
    <property type="entry name" value="PmbA_TldD_1st"/>
    <property type="match status" value="1"/>
</dbReference>
<name>I3CFV7_9GAMM</name>
<accession>I3CFV7</accession>
<keyword evidence="8" id="KW-1185">Reference proteome</keyword>
<evidence type="ECO:0000256" key="1">
    <source>
        <dbReference type="ARBA" id="ARBA00005836"/>
    </source>
</evidence>
<feature type="domain" description="Metalloprotease TldD/E C-terminal" evidence="6">
    <location>
        <begin position="232"/>
        <end position="473"/>
    </location>
</feature>
<dbReference type="GO" id="GO:0008237">
    <property type="term" value="F:metallopeptidase activity"/>
    <property type="evidence" value="ECO:0007669"/>
    <property type="project" value="UniProtKB-KW"/>
</dbReference>
<dbReference type="GO" id="GO:0005829">
    <property type="term" value="C:cytosol"/>
    <property type="evidence" value="ECO:0007669"/>
    <property type="project" value="TreeGrafter"/>
</dbReference>
<organism evidence="7 8">
    <name type="scientific">Beggiatoa alba B18LD</name>
    <dbReference type="NCBI Taxonomy" id="395493"/>
    <lineage>
        <taxon>Bacteria</taxon>
        <taxon>Pseudomonadati</taxon>
        <taxon>Pseudomonadota</taxon>
        <taxon>Gammaproteobacteria</taxon>
        <taxon>Thiotrichales</taxon>
        <taxon>Thiotrichaceae</taxon>
        <taxon>Beggiatoa</taxon>
    </lineage>
</organism>
<dbReference type="Pfam" id="PF19289">
    <property type="entry name" value="PmbA_TldD_3rd"/>
    <property type="match status" value="1"/>
</dbReference>
<dbReference type="EMBL" id="JH600070">
    <property type="protein sequence ID" value="EIJ42500.1"/>
    <property type="molecule type" value="Genomic_DNA"/>
</dbReference>
<sequence>MRELLQQRFKQLAPNVDFCALRYVAEHSEKLNVRQNVASPPKRWIDTGVMFTVMHNGGLGYAATSDLSEAGLQQALQQACDWAERTRGRLVTKLDTLQLPHQQGEYHATVQQVWDSLNLKEKYDLLQQESEYCKIDERIVDWEAELWSIHTEQLYLTNHGGHIYQTSQLLIPNIAVTAHEGIETQRRSFGGQVFARQGGLEILNDIGFYQSGKRLAEEALQLLNAPNCPTETRDVLLMPDQMVLQIHESIGHPLELDRILGDERNYAGTSFVTLDMFGTYQYGSPLLNVTYNPSVAGEFASYHYDDEGLHAEKTYLIREGLLLNPLGGISSQIRANHAGVANARASSWNRPPIDRMANINLEAGDSSLADMIANTERGILMQSNVSWSIDDSRNKFQFGCEWGQLIDNGKLTHIVKNPNYRGISATFWRNLKAVGNADTFQVLGVPYCGKGEPNQLIRVGHATPACLFSDIAIFGGE</sequence>
<dbReference type="PANTHER" id="PTHR30624:SF10">
    <property type="entry name" value="CONSERVED PROTEIN"/>
    <property type="match status" value="1"/>
</dbReference>
<evidence type="ECO:0000313" key="7">
    <source>
        <dbReference type="EMBL" id="EIJ42500.1"/>
    </source>
</evidence>
<dbReference type="RefSeq" id="WP_002685500.1">
    <property type="nucleotide sequence ID" value="NZ_JH600070.1"/>
</dbReference>
<protein>
    <submittedName>
        <fullName evidence="7">Putative Zn-dependent protease-like protein</fullName>
    </submittedName>
</protein>
<feature type="domain" description="Metalloprotease TldD/E N-terminal" evidence="5">
    <location>
        <begin position="19"/>
        <end position="83"/>
    </location>
</feature>
<dbReference type="eggNOG" id="COG0312">
    <property type="taxonomic scope" value="Bacteria"/>
</dbReference>
<evidence type="ECO:0000259" key="6">
    <source>
        <dbReference type="Pfam" id="PF19289"/>
    </source>
</evidence>
<dbReference type="InterPro" id="IPR045569">
    <property type="entry name" value="Metalloprtase-TldD/E_C"/>
</dbReference>
<evidence type="ECO:0000256" key="4">
    <source>
        <dbReference type="ARBA" id="ARBA00023049"/>
    </source>
</evidence>
<dbReference type="InterPro" id="IPR035068">
    <property type="entry name" value="TldD/PmbA_N"/>
</dbReference>
<dbReference type="Proteomes" id="UP000005744">
    <property type="component" value="Unassembled WGS sequence"/>
</dbReference>
<dbReference type="STRING" id="395493.BegalDRAFT_1621"/>
<keyword evidence="4" id="KW-0482">Metalloprotease</keyword>
<evidence type="ECO:0000256" key="3">
    <source>
        <dbReference type="ARBA" id="ARBA00022801"/>
    </source>
</evidence>
<keyword evidence="2 7" id="KW-0645">Protease</keyword>
<dbReference type="HOGENOM" id="CLU_026425_1_2_6"/>
<comment type="similarity">
    <text evidence="1">Belongs to the peptidase U62 family.</text>
</comment>
<dbReference type="GO" id="GO:0006508">
    <property type="term" value="P:proteolysis"/>
    <property type="evidence" value="ECO:0007669"/>
    <property type="project" value="UniProtKB-KW"/>
</dbReference>